<evidence type="ECO:0000259" key="1">
    <source>
        <dbReference type="Pfam" id="PF06877"/>
    </source>
</evidence>
<dbReference type="EMBL" id="CYSC01000027">
    <property type="protein sequence ID" value="CUH72172.1"/>
    <property type="molecule type" value="Genomic_DNA"/>
</dbReference>
<proteinExistence type="predicted"/>
<organism evidence="3 5">
    <name type="scientific">Thalassovita autumnalis</name>
    <dbReference type="NCBI Taxonomy" id="2072972"/>
    <lineage>
        <taxon>Bacteria</taxon>
        <taxon>Pseudomonadati</taxon>
        <taxon>Pseudomonadota</taxon>
        <taxon>Alphaproteobacteria</taxon>
        <taxon>Rhodobacterales</taxon>
        <taxon>Roseobacteraceae</taxon>
        <taxon>Thalassovita</taxon>
    </lineage>
</organism>
<dbReference type="InterPro" id="IPR036701">
    <property type="entry name" value="RraB-like_sf"/>
</dbReference>
<reference evidence="2 4" key="1">
    <citation type="submission" date="2015-09" db="EMBL/GenBank/DDBJ databases">
        <authorList>
            <person name="Rodrigo-Torres L."/>
            <person name="Arahal D.R."/>
        </authorList>
    </citation>
    <scope>NUCLEOTIDE SEQUENCE [LARGE SCALE GENOMIC DNA]</scope>
    <source>
        <strain evidence="2 4">CECT 5118</strain>
    </source>
</reference>
<evidence type="ECO:0000313" key="5">
    <source>
        <dbReference type="Proteomes" id="UP000051887"/>
    </source>
</evidence>
<sequence length="111" mass="11919">MAHDFDSQKAETFSAFSDLQAEGPLPTEADLDLFFVPADADADWRPAAQALADLGFETQWITSAEDEPDTLIATMADHLISAAAIWTAEELATKAALENGFAPDGWGFAEN</sequence>
<dbReference type="Pfam" id="PF06877">
    <property type="entry name" value="RraB"/>
    <property type="match status" value="1"/>
</dbReference>
<feature type="domain" description="Regulator of ribonuclease activity B" evidence="1">
    <location>
        <begin position="14"/>
        <end position="107"/>
    </location>
</feature>
<dbReference type="AlphaFoldDB" id="A0A0P1FUA7"/>
<protein>
    <recommendedName>
        <fullName evidence="1">Regulator of ribonuclease activity B domain-containing protein</fullName>
    </recommendedName>
</protein>
<evidence type="ECO:0000313" key="4">
    <source>
        <dbReference type="Proteomes" id="UP000051086"/>
    </source>
</evidence>
<name>A0A0P1FUA7_9RHOB</name>
<dbReference type="Proteomes" id="UP000051887">
    <property type="component" value="Unassembled WGS sequence"/>
</dbReference>
<dbReference type="EMBL" id="CYSB01000005">
    <property type="protein sequence ID" value="CUH62882.1"/>
    <property type="molecule type" value="Genomic_DNA"/>
</dbReference>
<dbReference type="OrthoDB" id="7630283at2"/>
<evidence type="ECO:0000313" key="3">
    <source>
        <dbReference type="EMBL" id="CUH72172.1"/>
    </source>
</evidence>
<gene>
    <name evidence="2" type="ORF">TL5118_00223</name>
    <name evidence="3" type="ORF">TL5120_01968</name>
</gene>
<dbReference type="Proteomes" id="UP000051086">
    <property type="component" value="Unassembled WGS sequence"/>
</dbReference>
<accession>A0A0P1FUA7</accession>
<reference evidence="3 5" key="2">
    <citation type="submission" date="2015-09" db="EMBL/GenBank/DDBJ databases">
        <authorList>
            <consortium name="Swine Surveillance"/>
        </authorList>
    </citation>
    <scope>NUCLEOTIDE SEQUENCE [LARGE SCALE GENOMIC DNA]</scope>
    <source>
        <strain evidence="3 5">5120</strain>
    </source>
</reference>
<dbReference type="RefSeq" id="WP_058243396.1">
    <property type="nucleotide sequence ID" value="NZ_CYSB01000005.1"/>
</dbReference>
<keyword evidence="4" id="KW-1185">Reference proteome</keyword>
<dbReference type="SUPFAM" id="SSF89946">
    <property type="entry name" value="Hypothetical protein VC0424"/>
    <property type="match status" value="1"/>
</dbReference>
<dbReference type="InterPro" id="IPR009671">
    <property type="entry name" value="RraB_dom"/>
</dbReference>
<evidence type="ECO:0000313" key="2">
    <source>
        <dbReference type="EMBL" id="CUH62882.1"/>
    </source>
</evidence>